<evidence type="ECO:0000256" key="7">
    <source>
        <dbReference type="SAM" id="Phobius"/>
    </source>
</evidence>
<comment type="subcellular location">
    <subcellularLocation>
        <location evidence="1">Cell membrane</location>
        <topology evidence="1">Multi-pass membrane protein</topology>
    </subcellularLocation>
</comment>
<feature type="transmembrane region" description="Helical" evidence="7">
    <location>
        <begin position="46"/>
        <end position="69"/>
    </location>
</feature>
<keyword evidence="5 7" id="KW-0472">Membrane</keyword>
<evidence type="ECO:0000256" key="2">
    <source>
        <dbReference type="ARBA" id="ARBA00022475"/>
    </source>
</evidence>
<comment type="caution">
    <text evidence="8">The sequence shown here is derived from an EMBL/GenBank/DDBJ whole genome shotgun (WGS) entry which is preliminary data.</text>
</comment>
<evidence type="ECO:0000313" key="9">
    <source>
        <dbReference type="Proteomes" id="UP000256913"/>
    </source>
</evidence>
<evidence type="ECO:0000256" key="5">
    <source>
        <dbReference type="ARBA" id="ARBA00023136"/>
    </source>
</evidence>
<evidence type="ECO:0000256" key="6">
    <source>
        <dbReference type="SAM" id="MobiDB-lite"/>
    </source>
</evidence>
<dbReference type="AlphaFoldDB" id="A0A3D9ZLU1"/>
<organism evidence="8 9">
    <name type="scientific">Asanoa ferruginea</name>
    <dbReference type="NCBI Taxonomy" id="53367"/>
    <lineage>
        <taxon>Bacteria</taxon>
        <taxon>Bacillati</taxon>
        <taxon>Actinomycetota</taxon>
        <taxon>Actinomycetes</taxon>
        <taxon>Micromonosporales</taxon>
        <taxon>Micromonosporaceae</taxon>
        <taxon>Asanoa</taxon>
    </lineage>
</organism>
<evidence type="ECO:0000256" key="3">
    <source>
        <dbReference type="ARBA" id="ARBA00022692"/>
    </source>
</evidence>
<dbReference type="EMBL" id="QUMQ01000001">
    <property type="protein sequence ID" value="REF98358.1"/>
    <property type="molecule type" value="Genomic_DNA"/>
</dbReference>
<dbReference type="InterPro" id="IPR017039">
    <property type="entry name" value="Virul_fac_BrkB"/>
</dbReference>
<evidence type="ECO:0000313" key="8">
    <source>
        <dbReference type="EMBL" id="REF98358.1"/>
    </source>
</evidence>
<proteinExistence type="predicted"/>
<dbReference type="GO" id="GO:0005886">
    <property type="term" value="C:plasma membrane"/>
    <property type="evidence" value="ECO:0007669"/>
    <property type="project" value="UniProtKB-SubCell"/>
</dbReference>
<name>A0A3D9ZLU1_9ACTN</name>
<feature type="transmembrane region" description="Helical" evidence="7">
    <location>
        <begin position="141"/>
        <end position="174"/>
    </location>
</feature>
<keyword evidence="2" id="KW-1003">Cell membrane</keyword>
<feature type="transmembrane region" description="Helical" evidence="7">
    <location>
        <begin position="101"/>
        <end position="120"/>
    </location>
</feature>
<feature type="region of interest" description="Disordered" evidence="6">
    <location>
        <begin position="284"/>
        <end position="326"/>
    </location>
</feature>
<evidence type="ECO:0000256" key="1">
    <source>
        <dbReference type="ARBA" id="ARBA00004651"/>
    </source>
</evidence>
<protein>
    <submittedName>
        <fullName evidence="8">Membrane protein</fullName>
    </submittedName>
</protein>
<feature type="transmembrane region" description="Helical" evidence="7">
    <location>
        <begin position="215"/>
        <end position="233"/>
    </location>
</feature>
<evidence type="ECO:0000256" key="4">
    <source>
        <dbReference type="ARBA" id="ARBA00022989"/>
    </source>
</evidence>
<dbReference type="PANTHER" id="PTHR30213:SF1">
    <property type="entry name" value="INNER MEMBRANE PROTEIN YHJD"/>
    <property type="match status" value="1"/>
</dbReference>
<reference evidence="8 9" key="1">
    <citation type="submission" date="2018-08" db="EMBL/GenBank/DDBJ databases">
        <title>Sequencing the genomes of 1000 actinobacteria strains.</title>
        <authorList>
            <person name="Klenk H.-P."/>
        </authorList>
    </citation>
    <scope>NUCLEOTIDE SEQUENCE [LARGE SCALE GENOMIC DNA]</scope>
    <source>
        <strain evidence="8 9">DSM 44099</strain>
    </source>
</reference>
<feature type="compositionally biased region" description="Low complexity" evidence="6">
    <location>
        <begin position="309"/>
        <end position="326"/>
    </location>
</feature>
<feature type="transmembrane region" description="Helical" evidence="7">
    <location>
        <begin position="180"/>
        <end position="203"/>
    </location>
</feature>
<dbReference type="Proteomes" id="UP000256913">
    <property type="component" value="Unassembled WGS sequence"/>
</dbReference>
<keyword evidence="9" id="KW-1185">Reference proteome</keyword>
<keyword evidence="3 7" id="KW-0812">Transmembrane</keyword>
<gene>
    <name evidence="8" type="ORF">DFJ67_4375</name>
</gene>
<dbReference type="PIRSF" id="PIRSF035875">
    <property type="entry name" value="RNase_BN"/>
    <property type="match status" value="1"/>
</dbReference>
<dbReference type="PANTHER" id="PTHR30213">
    <property type="entry name" value="INNER MEMBRANE PROTEIN YHJD"/>
    <property type="match status" value="1"/>
</dbReference>
<accession>A0A3D9ZLU1</accession>
<feature type="transmembrane region" description="Helical" evidence="7">
    <location>
        <begin position="245"/>
        <end position="270"/>
    </location>
</feature>
<dbReference type="Pfam" id="PF03631">
    <property type="entry name" value="Virul_fac_BrkB"/>
    <property type="match status" value="1"/>
</dbReference>
<sequence length="326" mass="34724">MSVAEFRNRVVASWQAARRQHGWLDHLARAVVRYDQADGGRLAAAVTYYSFFAMFAMALFGFAVFAFVLDDPVVLHPVQQYLEANLPRIDVQAVRDARGTVGVIAFIGLPISGWFWVDALRSSIRAIWGLPEYPGSFLVRVLIDLAVLVGLGLLLAASLATLFVTAASVGWLVTAAGDRWLVGPLGIVLGAGVNTVLTMAVLTALPRLRMPLRRVVGPALFVAVGLELLKTIGRIYVQRTESNPTYLVVAGAVGLLVFLNVVNQLILFAATLSATSTTGQVTDLAAPRGATEQSPSTPEGAPQRDAIRADGAGAPGRGPIRPGRDT</sequence>
<keyword evidence="4 7" id="KW-1133">Transmembrane helix</keyword>